<evidence type="ECO:0000313" key="1">
    <source>
        <dbReference type="EMBL" id="SLM28180.1"/>
    </source>
</evidence>
<name>A0A1W1H6R4_9BACT</name>
<dbReference type="Proteomes" id="UP000191931">
    <property type="component" value="Unassembled WGS sequence"/>
</dbReference>
<proteinExistence type="predicted"/>
<dbReference type="RefSeq" id="WP_222424068.1">
    <property type="nucleotide sequence ID" value="NZ_LT828547.1"/>
</dbReference>
<accession>A0A1W1H6R4</accession>
<dbReference type="STRING" id="1246637.MTBBW1_1270030"/>
<gene>
    <name evidence="1" type="ORF">MTBBW1_1270030</name>
</gene>
<keyword evidence="2" id="KW-1185">Reference proteome</keyword>
<sequence length="74" mass="8477">MMAFPLSPYEDVKGFRCAASIERVKELDYVLTPGRYVGLAEEEDDFDFKERFTSLKAGFEEQLLEEANLNNVHG</sequence>
<evidence type="ECO:0000313" key="2">
    <source>
        <dbReference type="Proteomes" id="UP000191931"/>
    </source>
</evidence>
<protein>
    <submittedName>
        <fullName evidence="1">Uncharacterized protein</fullName>
    </submittedName>
</protein>
<organism evidence="1 2">
    <name type="scientific">Desulfamplus magnetovallimortis</name>
    <dbReference type="NCBI Taxonomy" id="1246637"/>
    <lineage>
        <taxon>Bacteria</taxon>
        <taxon>Pseudomonadati</taxon>
        <taxon>Thermodesulfobacteriota</taxon>
        <taxon>Desulfobacteria</taxon>
        <taxon>Desulfobacterales</taxon>
        <taxon>Desulfobacteraceae</taxon>
        <taxon>Desulfamplus</taxon>
    </lineage>
</organism>
<dbReference type="AlphaFoldDB" id="A0A1W1H6R4"/>
<dbReference type="EMBL" id="FWEV01000032">
    <property type="protein sequence ID" value="SLM28180.1"/>
    <property type="molecule type" value="Genomic_DNA"/>
</dbReference>
<reference evidence="1 2" key="1">
    <citation type="submission" date="2017-03" db="EMBL/GenBank/DDBJ databases">
        <authorList>
            <person name="Afonso C.L."/>
            <person name="Miller P.J."/>
            <person name="Scott M.A."/>
            <person name="Spackman E."/>
            <person name="Goraichik I."/>
            <person name="Dimitrov K.M."/>
            <person name="Suarez D.L."/>
            <person name="Swayne D.E."/>
        </authorList>
    </citation>
    <scope>NUCLEOTIDE SEQUENCE [LARGE SCALE GENOMIC DNA]</scope>
    <source>
        <strain evidence="1">PRJEB14757</strain>
    </source>
</reference>